<dbReference type="InterPro" id="IPR045107">
    <property type="entry name" value="SAC3/GANP/THP3"/>
</dbReference>
<accession>A0A3S5IQK8</accession>
<dbReference type="OrthoDB" id="199574at2759"/>
<feature type="region of interest" description="Disordered" evidence="1">
    <location>
        <begin position="166"/>
        <end position="226"/>
    </location>
</feature>
<proteinExistence type="predicted"/>
<dbReference type="OMA" id="KLRIMWL"/>
<evidence type="ECO:0000259" key="2">
    <source>
        <dbReference type="Pfam" id="PF03399"/>
    </source>
</evidence>
<evidence type="ECO:0000313" key="4">
    <source>
        <dbReference type="Proteomes" id="UP000283634"/>
    </source>
</evidence>
<dbReference type="Proteomes" id="UP000283634">
    <property type="component" value="Unassembled WGS sequence"/>
</dbReference>
<feature type="compositionally biased region" description="Low complexity" evidence="1">
    <location>
        <begin position="178"/>
        <end position="189"/>
    </location>
</feature>
<evidence type="ECO:0000313" key="3">
    <source>
        <dbReference type="EMBL" id="RNF00855.1"/>
    </source>
</evidence>
<evidence type="ECO:0000256" key="1">
    <source>
        <dbReference type="SAM" id="MobiDB-lite"/>
    </source>
</evidence>
<dbReference type="AlphaFoldDB" id="A0A3S5IQK8"/>
<gene>
    <name evidence="3" type="ORF">TraAM80_07371</name>
</gene>
<dbReference type="VEuPathDB" id="TriTrypDB:TRSC58_04877"/>
<dbReference type="PANTHER" id="PTHR12436">
    <property type="entry name" value="80 KDA MCM3-ASSOCIATED PROTEIN"/>
    <property type="match status" value="1"/>
</dbReference>
<feature type="domain" description="SAC3/GANP/THP3 conserved" evidence="2">
    <location>
        <begin position="280"/>
        <end position="485"/>
    </location>
</feature>
<dbReference type="InterPro" id="IPR005062">
    <property type="entry name" value="SAC3/GANP/THP3_conserved"/>
</dbReference>
<keyword evidence="4" id="KW-1185">Reference proteome</keyword>
<protein>
    <recommendedName>
        <fullName evidence="2">SAC3/GANP/THP3 conserved domain-containing protein</fullName>
    </recommendedName>
</protein>
<dbReference type="Pfam" id="PF03399">
    <property type="entry name" value="SAC3_GANP"/>
    <property type="match status" value="1"/>
</dbReference>
<dbReference type="Gene3D" id="1.25.40.990">
    <property type="match status" value="1"/>
</dbReference>
<dbReference type="EMBL" id="MKGL01000304">
    <property type="protein sequence ID" value="RNF00855.1"/>
    <property type="molecule type" value="Genomic_DNA"/>
</dbReference>
<reference evidence="3 4" key="1">
    <citation type="journal article" date="2018" name="BMC Genomics">
        <title>Genomic comparison of Trypanosoma conorhini and Trypanosoma rangeli to Trypanosoma cruzi strains of high and low virulence.</title>
        <authorList>
            <person name="Bradwell K.R."/>
            <person name="Koparde V.N."/>
            <person name="Matveyev A.V."/>
            <person name="Serrano M.G."/>
            <person name="Alves J.M."/>
            <person name="Parikh H."/>
            <person name="Huang B."/>
            <person name="Lee V."/>
            <person name="Espinosa-Alvarez O."/>
            <person name="Ortiz P.A."/>
            <person name="Costa-Martins A.G."/>
            <person name="Teixeira M.M."/>
            <person name="Buck G.A."/>
        </authorList>
    </citation>
    <scope>NUCLEOTIDE SEQUENCE [LARGE SCALE GENOMIC DNA]</scope>
    <source>
        <strain evidence="3 4">AM80</strain>
    </source>
</reference>
<sequence>MKSVSYLSSEFFTSHGVQMTKPLRDWLNRASYLAKTRTTEADRCKYEKWAVGVVEDALREPGGVEGKDWAHMSPVMPMNAVDREPTLLRDGGVSDQGGNGVTQPSVDHRTLLVTESTRRAPTELRAFLVQAIYITDMEVAAGKKRYDTVTFMELIQAAQELQREYQAQMEAQRRNTHSSSRVTLAASSSEPVQGGSALPAKVPRTHLEGEERGLEKERPSKTRRGEVNLQRLDTGTWSTSLESERTRAFFRELVSCNTSSPASRRFIGTSQELERVYSRYEPTPEDIRPRNVLVKALEFVIAKAKEKESKENSLASARYLNEQLKGLRQDLCVQDIVDGFAVEVYERHALICLELGDIGEFNQCQASLKKLYKGLPEVSETSVSDFFCYRLAYLSLGGQYDALATELINYTNTVARSAKACKSASLRIKKSDVRWTIKLCMACEGGDCETICRAIMALPRGMHLLLKIYLQKCRLRWLRMALNCMRGMVSARFVMASLGLTPVERHSGEYVPGAEEKEAAYFWLDGSLEEAEESLRRFFEMIKFLLPQRFSFKEEIHRDMTKQRPQSAGDTKVNEENVTMVDAAALFKCVDAYIAFLSTRRDVGLGNAE</sequence>
<organism evidence="3 4">
    <name type="scientific">Trypanosoma rangeli</name>
    <dbReference type="NCBI Taxonomy" id="5698"/>
    <lineage>
        <taxon>Eukaryota</taxon>
        <taxon>Discoba</taxon>
        <taxon>Euglenozoa</taxon>
        <taxon>Kinetoplastea</taxon>
        <taxon>Metakinetoplastina</taxon>
        <taxon>Trypanosomatida</taxon>
        <taxon>Trypanosomatidae</taxon>
        <taxon>Trypanosoma</taxon>
        <taxon>Herpetosoma</taxon>
    </lineage>
</organism>
<dbReference type="GeneID" id="40331304"/>
<dbReference type="RefSeq" id="XP_029235998.1">
    <property type="nucleotide sequence ID" value="XM_029384166.1"/>
</dbReference>
<dbReference type="PANTHER" id="PTHR12436:SF4">
    <property type="entry name" value="LEUKOCYTE RECEPTOR CLUSTER MEMBER 8"/>
    <property type="match status" value="1"/>
</dbReference>
<name>A0A3S5IQK8_TRYRA</name>
<dbReference type="GO" id="GO:0005634">
    <property type="term" value="C:nucleus"/>
    <property type="evidence" value="ECO:0007669"/>
    <property type="project" value="TreeGrafter"/>
</dbReference>
<comment type="caution">
    <text evidence="3">The sequence shown here is derived from an EMBL/GenBank/DDBJ whole genome shotgun (WGS) entry which is preliminary data.</text>
</comment>
<feature type="compositionally biased region" description="Basic and acidic residues" evidence="1">
    <location>
        <begin position="205"/>
        <end position="226"/>
    </location>
</feature>